<comment type="caution">
    <text evidence="6">The sequence shown here is derived from an EMBL/GenBank/DDBJ whole genome shotgun (WGS) entry which is preliminary data.</text>
</comment>
<keyword evidence="4" id="KW-0812">Transmembrane</keyword>
<comment type="subcellular location">
    <subcellularLocation>
        <location evidence="1">Cell membrane</location>
        <topology evidence="1">Multi-pass membrane protein</topology>
    </subcellularLocation>
</comment>
<dbReference type="Proteomes" id="UP000321089">
    <property type="component" value="Unassembled WGS sequence"/>
</dbReference>
<evidence type="ECO:0000256" key="4">
    <source>
        <dbReference type="SAM" id="Phobius"/>
    </source>
</evidence>
<reference evidence="6 7" key="1">
    <citation type="submission" date="2019-07" db="EMBL/GenBank/DDBJ databases">
        <title>Whole genome shotgun sequence of Clostridium butyricum NBRC 3858.</title>
        <authorList>
            <person name="Hosoyama A."/>
            <person name="Uohara A."/>
            <person name="Ohji S."/>
            <person name="Ichikawa N."/>
        </authorList>
    </citation>
    <scope>NUCLEOTIDE SEQUENCE [LARGE SCALE GENOMIC DNA]</scope>
    <source>
        <strain evidence="6 7">NBRC 3858</strain>
    </source>
</reference>
<keyword evidence="2" id="KW-0813">Transport</keyword>
<name>A0A512TJF2_CLOBU</name>
<keyword evidence="3" id="KW-1003">Cell membrane</keyword>
<protein>
    <recommendedName>
        <fullName evidence="5">ABC transporter type 1 GsiC-like N-terminal domain-containing protein</fullName>
    </recommendedName>
</protein>
<keyword evidence="4" id="KW-0472">Membrane</keyword>
<evidence type="ECO:0000259" key="5">
    <source>
        <dbReference type="Pfam" id="PF19300"/>
    </source>
</evidence>
<evidence type="ECO:0000256" key="1">
    <source>
        <dbReference type="ARBA" id="ARBA00004651"/>
    </source>
</evidence>
<sequence length="98" mass="11376">MRKYITRRILLAVPMLFAIFFIAFVLINFMPSDPAEVALRVNEIIPTDEAVASMRAQLGLDDPFLVRYFRWLADCLRFDFGVSYTNTNRTVISEIVRL</sequence>
<feature type="domain" description="ABC transporter type 1 GsiC-like N-terminal" evidence="5">
    <location>
        <begin position="1"/>
        <end position="75"/>
    </location>
</feature>
<dbReference type="Pfam" id="PF19300">
    <property type="entry name" value="BPD_transp_1_N"/>
    <property type="match status" value="1"/>
</dbReference>
<keyword evidence="4" id="KW-1133">Transmembrane helix</keyword>
<evidence type="ECO:0000256" key="2">
    <source>
        <dbReference type="ARBA" id="ARBA00022448"/>
    </source>
</evidence>
<feature type="transmembrane region" description="Helical" evidence="4">
    <location>
        <begin position="9"/>
        <end position="30"/>
    </location>
</feature>
<dbReference type="AlphaFoldDB" id="A0A512TJF2"/>
<dbReference type="EMBL" id="BKBC01000008">
    <property type="protein sequence ID" value="GEQ20390.1"/>
    <property type="molecule type" value="Genomic_DNA"/>
</dbReference>
<organism evidence="6 7">
    <name type="scientific">Clostridium butyricum</name>
    <dbReference type="NCBI Taxonomy" id="1492"/>
    <lineage>
        <taxon>Bacteria</taxon>
        <taxon>Bacillati</taxon>
        <taxon>Bacillota</taxon>
        <taxon>Clostridia</taxon>
        <taxon>Eubacteriales</taxon>
        <taxon>Clostridiaceae</taxon>
        <taxon>Clostridium</taxon>
    </lineage>
</organism>
<dbReference type="RefSeq" id="WP_146868025.1">
    <property type="nucleotide sequence ID" value="NZ_BKBC01000008.1"/>
</dbReference>
<dbReference type="GO" id="GO:0005886">
    <property type="term" value="C:plasma membrane"/>
    <property type="evidence" value="ECO:0007669"/>
    <property type="project" value="UniProtKB-SubCell"/>
</dbReference>
<proteinExistence type="predicted"/>
<evidence type="ECO:0000256" key="3">
    <source>
        <dbReference type="ARBA" id="ARBA00022475"/>
    </source>
</evidence>
<dbReference type="PANTHER" id="PTHR43163">
    <property type="entry name" value="DIPEPTIDE TRANSPORT SYSTEM PERMEASE PROTEIN DPPB-RELATED"/>
    <property type="match status" value="1"/>
</dbReference>
<dbReference type="PANTHER" id="PTHR43163:SF6">
    <property type="entry name" value="DIPEPTIDE TRANSPORT SYSTEM PERMEASE PROTEIN DPPB-RELATED"/>
    <property type="match status" value="1"/>
</dbReference>
<evidence type="ECO:0000313" key="6">
    <source>
        <dbReference type="EMBL" id="GEQ20390.1"/>
    </source>
</evidence>
<evidence type="ECO:0000313" key="7">
    <source>
        <dbReference type="Proteomes" id="UP000321089"/>
    </source>
</evidence>
<accession>A0A512TJF2</accession>
<gene>
    <name evidence="6" type="ORF">CBU02nite_08960</name>
</gene>
<dbReference type="InterPro" id="IPR045621">
    <property type="entry name" value="BPD_transp_1_N"/>
</dbReference>